<proteinExistence type="predicted"/>
<reference evidence="1" key="1">
    <citation type="journal article" date="2019" name="Phytopathology">
        <title>A Novel Group of Rhizobium tumorigenes-Like Agrobacteria Associated with Crown Gall Disease of Rhododendron and Blueberry.</title>
        <authorList>
            <person name="Kuzmanovic N."/>
            <person name="Behrens P."/>
            <person name="Idczak E."/>
            <person name="Wagner S."/>
            <person name="Gotz M."/>
            <person name="Sproer C."/>
            <person name="Bunk B."/>
            <person name="Overmann J."/>
            <person name="Smalla K."/>
        </authorList>
    </citation>
    <scope>NUCLEOTIDE SEQUENCE</scope>
    <source>
        <strain evidence="1">Rho-6.2</strain>
    </source>
</reference>
<dbReference type="Proteomes" id="UP000318939">
    <property type="component" value="Chromosome"/>
</dbReference>
<dbReference type="EMBL" id="CP117267">
    <property type="protein sequence ID" value="WFS23927.1"/>
    <property type="molecule type" value="Genomic_DNA"/>
</dbReference>
<gene>
    <name evidence="1" type="ORF">PR018_05350</name>
</gene>
<keyword evidence="2" id="KW-1185">Reference proteome</keyword>
<evidence type="ECO:0000313" key="1">
    <source>
        <dbReference type="EMBL" id="WFS23927.1"/>
    </source>
</evidence>
<sequence>MDTVLVKDSADARKTFRFIVNMLDFTSSDKEIDSREILNISNHRPADEHQLIRIADRRTFALDLERKTDLGEKGVEVFRAFLSDRAFRFTVDTRGFDWGLPAINEAELRGICEIEADQVFKLERDDGPDEFVDDGTDIDLGHKGTERVRIVHRPKVMVTVNTKPVELARGWHSGMDIKVAAIAQGVNIRVDFVLDVEPAGGGDPKIIGDADIVFIRGGERFAAVDHHEDS</sequence>
<name>A0ABY8IJU0_9HYPH</name>
<organism evidence="1 2">
    <name type="scientific">Rhizobium rhododendri</name>
    <dbReference type="NCBI Taxonomy" id="2506430"/>
    <lineage>
        <taxon>Bacteria</taxon>
        <taxon>Pseudomonadati</taxon>
        <taxon>Pseudomonadota</taxon>
        <taxon>Alphaproteobacteria</taxon>
        <taxon>Hyphomicrobiales</taxon>
        <taxon>Rhizobiaceae</taxon>
        <taxon>Rhizobium/Agrobacterium group</taxon>
        <taxon>Rhizobium</taxon>
    </lineage>
</organism>
<reference evidence="1" key="2">
    <citation type="journal article" date="2023" name="MicrobiologyOpen">
        <title>Genomics of the tumorigenes clade of the family Rhizobiaceae and description of Rhizobium rhododendri sp. nov.</title>
        <authorList>
            <person name="Kuzmanovic N."/>
            <person name="diCenzo G.C."/>
            <person name="Bunk B."/>
            <person name="Sproeer C."/>
            <person name="Fruehling A."/>
            <person name="Neumann-Schaal M."/>
            <person name="Overmann J."/>
            <person name="Smalla K."/>
        </authorList>
    </citation>
    <scope>NUCLEOTIDE SEQUENCE</scope>
    <source>
        <strain evidence="1">Rho-6.2</strain>
    </source>
</reference>
<accession>A0ABY8IJU0</accession>
<protein>
    <submittedName>
        <fullName evidence="1">Multiubiquitin domain-containing protein</fullName>
    </submittedName>
</protein>
<evidence type="ECO:0000313" key="2">
    <source>
        <dbReference type="Proteomes" id="UP000318939"/>
    </source>
</evidence>
<dbReference type="RefSeq" id="WP_142828886.1">
    <property type="nucleotide sequence ID" value="NZ_CP117267.1"/>
</dbReference>